<gene>
    <name evidence="1" type="ORF">AVDCRST_MAG82-2879</name>
</gene>
<name>A0A6J4QG41_9ACTN</name>
<dbReference type="EMBL" id="CADCVA010000352">
    <property type="protein sequence ID" value="CAA9440878.1"/>
    <property type="molecule type" value="Genomic_DNA"/>
</dbReference>
<proteinExistence type="predicted"/>
<reference evidence="1" key="1">
    <citation type="submission" date="2020-02" db="EMBL/GenBank/DDBJ databases">
        <authorList>
            <person name="Meier V. D."/>
        </authorList>
    </citation>
    <scope>NUCLEOTIDE SEQUENCE</scope>
    <source>
        <strain evidence="1">AVDCRST_MAG82</strain>
    </source>
</reference>
<protein>
    <submittedName>
        <fullName evidence="1">Uncharacterized protein</fullName>
    </submittedName>
</protein>
<dbReference type="AlphaFoldDB" id="A0A6J4QG41"/>
<organism evidence="1">
    <name type="scientific">uncultured Rubrobacteraceae bacterium</name>
    <dbReference type="NCBI Taxonomy" id="349277"/>
    <lineage>
        <taxon>Bacteria</taxon>
        <taxon>Bacillati</taxon>
        <taxon>Actinomycetota</taxon>
        <taxon>Rubrobacteria</taxon>
        <taxon>Rubrobacterales</taxon>
        <taxon>Rubrobacteraceae</taxon>
        <taxon>environmental samples</taxon>
    </lineage>
</organism>
<accession>A0A6J4QG41</accession>
<evidence type="ECO:0000313" key="1">
    <source>
        <dbReference type="EMBL" id="CAA9440878.1"/>
    </source>
</evidence>
<sequence length="72" mass="8339">MYWYNPKTRCTETILAPATDMEAGALLEGDLNTTVFVAEYERLRETGMDVEQALIFTGHEFRLKHLEFRAAR</sequence>